<keyword evidence="5 11" id="KW-1133">Transmembrane helix</keyword>
<keyword evidence="6 11" id="KW-0472">Membrane</keyword>
<dbReference type="EMBL" id="CP058649">
    <property type="protein sequence ID" value="QUI22805.1"/>
    <property type="molecule type" value="Genomic_DNA"/>
</dbReference>
<feature type="region of interest" description="Disordered" evidence="10">
    <location>
        <begin position="622"/>
        <end position="642"/>
    </location>
</feature>
<dbReference type="PANTHER" id="PTHR32089:SF112">
    <property type="entry name" value="LYSOZYME-LIKE PROTEIN-RELATED"/>
    <property type="match status" value="1"/>
</dbReference>
<gene>
    <name evidence="14" type="ORF">HZI73_11120</name>
</gene>
<sequence>MKSIKTRLVVSICVIVILLSGGLSLVSLFQSSDALINKTGNHLEIIADKSAQVVSERLNTEMRVLEKIASMEKISDPSVAIRDKMTLLRREEEISGYIFMDYIELDGTAHFTNGKPQDVSDRLYFQEATKGKTVISDVLESKIDGLPIVAYATPVKHNDKIVGVLSGVKDAREFSNIISDVKIGESGYAFIINHEGQMVAHHDVDQVINKFNILEDAIEKKETKLESIIHKMTNQEISSGQFTENNKDSIMGYGPVHGTQWSIGIVAPIDEVISELGDMQKNSLLTAVIAIIITFIFVYIVGSMIAKPLKKVSVVLNQLAQYDLRLDDKQLQQYVKRRDEVGVIAQSLIRMQQSFTDLIKQITTISKSVSDSADVMTTITVQAATAANEVASTIEEIARGASDQARNTESGSETAMELGTLVEEEKEQMKGLQVSSKQVVDLVEIGLIEIEELIRQTEESGKSARDIYGVIMDTNESSKKIGGASTVIASIAEQTNLLALNAAIEAARAGEAGKGFAVVAEEIRKLAEQSTESTKEIDAIVNELVTNANDAVDKIKIVTDTVEIQVASVRETEIKYKQIAHAIQNSQESMEKVVQTEDIVNNKKAEILDVIQNLSAIAEENAASTEEASASTEEQSASMEQIANNSEGVSELAKTLEELANRFKVD</sequence>
<feature type="transmembrane region" description="Helical" evidence="11">
    <location>
        <begin position="284"/>
        <end position="302"/>
    </location>
</feature>
<comment type="subcellular location">
    <subcellularLocation>
        <location evidence="1">Cell membrane</location>
        <topology evidence="1">Multi-pass membrane protein</topology>
    </subcellularLocation>
</comment>
<feature type="domain" description="HAMP" evidence="13">
    <location>
        <begin position="303"/>
        <end position="360"/>
    </location>
</feature>
<dbReference type="Pfam" id="PF02743">
    <property type="entry name" value="dCache_1"/>
    <property type="match status" value="1"/>
</dbReference>
<dbReference type="GO" id="GO:0005886">
    <property type="term" value="C:plasma membrane"/>
    <property type="evidence" value="ECO:0007669"/>
    <property type="project" value="UniProtKB-SubCell"/>
</dbReference>
<dbReference type="GO" id="GO:0007165">
    <property type="term" value="P:signal transduction"/>
    <property type="evidence" value="ECO:0007669"/>
    <property type="project" value="UniProtKB-KW"/>
</dbReference>
<dbReference type="PROSITE" id="PS50111">
    <property type="entry name" value="CHEMOTAXIS_TRANSDUC_2"/>
    <property type="match status" value="1"/>
</dbReference>
<dbReference type="GO" id="GO:0006935">
    <property type="term" value="P:chemotaxis"/>
    <property type="evidence" value="ECO:0007669"/>
    <property type="project" value="UniProtKB-KW"/>
</dbReference>
<accession>A0A8J8MJI1</accession>
<dbReference type="CDD" id="cd06225">
    <property type="entry name" value="HAMP"/>
    <property type="match status" value="1"/>
</dbReference>
<name>A0A8J8MJI1_9FIRM</name>
<dbReference type="InterPro" id="IPR003660">
    <property type="entry name" value="HAMP_dom"/>
</dbReference>
<feature type="compositionally biased region" description="Low complexity" evidence="10">
    <location>
        <begin position="622"/>
        <end position="640"/>
    </location>
</feature>
<dbReference type="Proteomes" id="UP000683246">
    <property type="component" value="Chromosome"/>
</dbReference>
<dbReference type="AlphaFoldDB" id="A0A8J8MJI1"/>
<dbReference type="Gene3D" id="3.30.450.20">
    <property type="entry name" value="PAS domain"/>
    <property type="match status" value="1"/>
</dbReference>
<evidence type="ECO:0000256" key="1">
    <source>
        <dbReference type="ARBA" id="ARBA00004651"/>
    </source>
</evidence>
<dbReference type="Gene3D" id="1.10.8.500">
    <property type="entry name" value="HAMP domain in histidine kinase"/>
    <property type="match status" value="1"/>
</dbReference>
<dbReference type="InterPro" id="IPR004089">
    <property type="entry name" value="MCPsignal_dom"/>
</dbReference>
<keyword evidence="7 9" id="KW-0807">Transducer</keyword>
<evidence type="ECO:0000256" key="9">
    <source>
        <dbReference type="PROSITE-ProRule" id="PRU00284"/>
    </source>
</evidence>
<dbReference type="SUPFAM" id="SSF58104">
    <property type="entry name" value="Methyl-accepting chemotaxis protein (MCP) signaling domain"/>
    <property type="match status" value="1"/>
</dbReference>
<organism evidence="14 15">
    <name type="scientific">Vallitalea pronyensis</name>
    <dbReference type="NCBI Taxonomy" id="1348613"/>
    <lineage>
        <taxon>Bacteria</taxon>
        <taxon>Bacillati</taxon>
        <taxon>Bacillota</taxon>
        <taxon>Clostridia</taxon>
        <taxon>Lachnospirales</taxon>
        <taxon>Vallitaleaceae</taxon>
        <taxon>Vallitalea</taxon>
    </lineage>
</organism>
<evidence type="ECO:0000256" key="10">
    <source>
        <dbReference type="SAM" id="MobiDB-lite"/>
    </source>
</evidence>
<evidence type="ECO:0000256" key="11">
    <source>
        <dbReference type="SAM" id="Phobius"/>
    </source>
</evidence>
<keyword evidence="15" id="KW-1185">Reference proteome</keyword>
<evidence type="ECO:0000313" key="14">
    <source>
        <dbReference type="EMBL" id="QUI22805.1"/>
    </source>
</evidence>
<dbReference type="PANTHER" id="PTHR32089">
    <property type="entry name" value="METHYL-ACCEPTING CHEMOTAXIS PROTEIN MCPB"/>
    <property type="match status" value="1"/>
</dbReference>
<evidence type="ECO:0000256" key="4">
    <source>
        <dbReference type="ARBA" id="ARBA00022692"/>
    </source>
</evidence>
<evidence type="ECO:0000256" key="8">
    <source>
        <dbReference type="ARBA" id="ARBA00029447"/>
    </source>
</evidence>
<evidence type="ECO:0000256" key="5">
    <source>
        <dbReference type="ARBA" id="ARBA00022989"/>
    </source>
</evidence>
<dbReference type="Pfam" id="PF00015">
    <property type="entry name" value="MCPsignal"/>
    <property type="match status" value="1"/>
</dbReference>
<keyword evidence="3" id="KW-0145">Chemotaxis</keyword>
<keyword evidence="4 11" id="KW-0812">Transmembrane</keyword>
<evidence type="ECO:0000256" key="2">
    <source>
        <dbReference type="ARBA" id="ARBA00022475"/>
    </source>
</evidence>
<dbReference type="InterPro" id="IPR033479">
    <property type="entry name" value="dCache_1"/>
</dbReference>
<evidence type="ECO:0000256" key="6">
    <source>
        <dbReference type="ARBA" id="ARBA00023136"/>
    </source>
</evidence>
<keyword evidence="2" id="KW-1003">Cell membrane</keyword>
<dbReference type="CDD" id="cd12912">
    <property type="entry name" value="PDC2_MCP_like"/>
    <property type="match status" value="1"/>
</dbReference>
<evidence type="ECO:0000313" key="15">
    <source>
        <dbReference type="Proteomes" id="UP000683246"/>
    </source>
</evidence>
<evidence type="ECO:0000259" key="12">
    <source>
        <dbReference type="PROSITE" id="PS50111"/>
    </source>
</evidence>
<dbReference type="RefSeq" id="WP_212698301.1">
    <property type="nucleotide sequence ID" value="NZ_CP058649.1"/>
</dbReference>
<protein>
    <submittedName>
        <fullName evidence="14">Methyl-accepting chemotaxis protein</fullName>
    </submittedName>
</protein>
<evidence type="ECO:0000259" key="13">
    <source>
        <dbReference type="PROSITE" id="PS50885"/>
    </source>
</evidence>
<feature type="domain" description="Methyl-accepting transducer" evidence="12">
    <location>
        <begin position="379"/>
        <end position="636"/>
    </location>
</feature>
<evidence type="ECO:0000256" key="7">
    <source>
        <dbReference type="ARBA" id="ARBA00023224"/>
    </source>
</evidence>
<dbReference type="CDD" id="cd12914">
    <property type="entry name" value="PDC1_DGC_like"/>
    <property type="match status" value="1"/>
</dbReference>
<reference evidence="14" key="1">
    <citation type="submission" date="2020-07" db="EMBL/GenBank/DDBJ databases">
        <title>Vallitalea pronyensis genome.</title>
        <authorList>
            <person name="Postec A."/>
        </authorList>
    </citation>
    <scope>NUCLEOTIDE SEQUENCE</scope>
    <source>
        <strain evidence="14">FatNI3</strain>
    </source>
</reference>
<proteinExistence type="inferred from homology"/>
<evidence type="ECO:0000256" key="3">
    <source>
        <dbReference type="ARBA" id="ARBA00022500"/>
    </source>
</evidence>
<comment type="similarity">
    <text evidence="8">Belongs to the methyl-accepting chemotaxis (MCP) protein family.</text>
</comment>
<dbReference type="Gene3D" id="1.10.287.950">
    <property type="entry name" value="Methyl-accepting chemotaxis protein"/>
    <property type="match status" value="1"/>
</dbReference>
<dbReference type="SMART" id="SM00283">
    <property type="entry name" value="MA"/>
    <property type="match status" value="1"/>
</dbReference>
<dbReference type="PROSITE" id="PS50885">
    <property type="entry name" value="HAMP"/>
    <property type="match status" value="1"/>
</dbReference>
<dbReference type="KEGG" id="vpy:HZI73_11120"/>